<evidence type="ECO:0000256" key="3">
    <source>
        <dbReference type="PROSITE-ProRule" id="PRU00708"/>
    </source>
</evidence>
<evidence type="ECO:0000256" key="2">
    <source>
        <dbReference type="ARBA" id="ARBA00022737"/>
    </source>
</evidence>
<dbReference type="Pfam" id="PF20430">
    <property type="entry name" value="Eplus_motif"/>
    <property type="match status" value="1"/>
</dbReference>
<comment type="similarity">
    <text evidence="1">Belongs to the PPR family. PCMP-H subfamily.</text>
</comment>
<dbReference type="NCBIfam" id="TIGR00756">
    <property type="entry name" value="PPR"/>
    <property type="match status" value="4"/>
</dbReference>
<dbReference type="OrthoDB" id="185373at2759"/>
<sequence>MIAAVVQPPVLLTVIRRSNPTPLSFLFLTRAASHRSYGLSAVPHNAGGRHDEDCHNSPLVRAVDRCRSPRSLPALRALHSTLHHHPLLLSHPAVQIKLIRALAACGDPHGARRLFDGAPAKKTVFFNIIIRSYVDHGLHLHALSFFVDVTLRHQVKADNYTFPCVLKACAASNHLCGGIQIHGAVTKLCLDSDLFVGNTLIAVYARCGRFSDASQMFDEMPKRDVVSWNAMIAGYAKHGQLERALDLCKEMVAQQNPRPDSGTLASILPAMSRTEIANVELMRKLFDEMSKKNTVSWNAMIAIYTNNSMPREAVDLFSKMEIAGIEPDAVTLASILPACGDSSAFTLGRRIHQLIERKRMRPNLVLENALMDMYANCGCLKTAREIFDSMNWKDVVSWNSIISAYGMHGHGLDAIAFFDQMVKSGIKPDSIAFLSIISACSHAGLVNQGKHYFNLMTEHYHLSPTIEHYACMVDLLARSGNLNEAYDFIIEMAIKPNERVWGALLNACRIYSNMEIGLNAADHLFKLVPEQSGYYVLLSNIYARAGRWEEVMVVREMMINKGIKKLPGCSKVELWNDVHTFYIGDRIHPRSKEIYEKLDVLMVRLKELGYGTETETALHDVEEEDKEGHLLVHSEKLAVAFMLINTSPETPIRITMNLRMCLDCHQAMKLISSITQREITIKDTNRFHHFVCGVCSCGDYW</sequence>
<feature type="repeat" description="PPR" evidence="3">
    <location>
        <begin position="293"/>
        <end position="327"/>
    </location>
</feature>
<evidence type="ECO:0000313" key="6">
    <source>
        <dbReference type="Proteomes" id="UP000734854"/>
    </source>
</evidence>
<dbReference type="Pfam" id="PF01535">
    <property type="entry name" value="PPR"/>
    <property type="match status" value="2"/>
</dbReference>
<feature type="repeat" description="PPR" evidence="3">
    <location>
        <begin position="224"/>
        <end position="258"/>
    </location>
</feature>
<dbReference type="FunFam" id="1.25.40.10:FF:000344">
    <property type="entry name" value="Pentatricopeptide repeat-containing protein"/>
    <property type="match status" value="1"/>
</dbReference>
<reference evidence="5 6" key="1">
    <citation type="submission" date="2020-08" db="EMBL/GenBank/DDBJ databases">
        <title>Plant Genome Project.</title>
        <authorList>
            <person name="Zhang R.-G."/>
        </authorList>
    </citation>
    <scope>NUCLEOTIDE SEQUENCE [LARGE SCALE GENOMIC DNA]</scope>
    <source>
        <tissue evidence="5">Rhizome</tissue>
    </source>
</reference>
<dbReference type="GO" id="GO:0008270">
    <property type="term" value="F:zinc ion binding"/>
    <property type="evidence" value="ECO:0007669"/>
    <property type="project" value="InterPro"/>
</dbReference>
<dbReference type="FunFam" id="1.25.40.10:FF:002148">
    <property type="entry name" value="Pentatricopeptide repeat-containing protein At2g29760, chloroplastic"/>
    <property type="match status" value="1"/>
</dbReference>
<keyword evidence="6" id="KW-1185">Reference proteome</keyword>
<feature type="domain" description="DYW" evidence="4">
    <location>
        <begin position="609"/>
        <end position="701"/>
    </location>
</feature>
<organism evidence="5 6">
    <name type="scientific">Zingiber officinale</name>
    <name type="common">Ginger</name>
    <name type="synonym">Amomum zingiber</name>
    <dbReference type="NCBI Taxonomy" id="94328"/>
    <lineage>
        <taxon>Eukaryota</taxon>
        <taxon>Viridiplantae</taxon>
        <taxon>Streptophyta</taxon>
        <taxon>Embryophyta</taxon>
        <taxon>Tracheophyta</taxon>
        <taxon>Spermatophyta</taxon>
        <taxon>Magnoliopsida</taxon>
        <taxon>Liliopsida</taxon>
        <taxon>Zingiberales</taxon>
        <taxon>Zingiberaceae</taxon>
        <taxon>Zingiber</taxon>
    </lineage>
</organism>
<evidence type="ECO:0000313" key="5">
    <source>
        <dbReference type="EMBL" id="KAG6522390.1"/>
    </source>
</evidence>
<dbReference type="Proteomes" id="UP000734854">
    <property type="component" value="Unassembled WGS sequence"/>
</dbReference>
<feature type="repeat" description="PPR" evidence="3">
    <location>
        <begin position="193"/>
        <end position="223"/>
    </location>
</feature>
<dbReference type="Pfam" id="PF14432">
    <property type="entry name" value="DYW_deaminase"/>
    <property type="match status" value="1"/>
</dbReference>
<feature type="repeat" description="PPR" evidence="3">
    <location>
        <begin position="394"/>
        <end position="428"/>
    </location>
</feature>
<dbReference type="GO" id="GO:0009451">
    <property type="term" value="P:RNA modification"/>
    <property type="evidence" value="ECO:0007669"/>
    <property type="project" value="InterPro"/>
</dbReference>
<evidence type="ECO:0000256" key="1">
    <source>
        <dbReference type="ARBA" id="ARBA00006643"/>
    </source>
</evidence>
<name>A0A8J5LT39_ZINOF</name>
<dbReference type="PANTHER" id="PTHR47926">
    <property type="entry name" value="PENTATRICOPEPTIDE REPEAT-CONTAINING PROTEIN"/>
    <property type="match status" value="1"/>
</dbReference>
<dbReference type="InterPro" id="IPR046849">
    <property type="entry name" value="E2_motif"/>
</dbReference>
<dbReference type="InterPro" id="IPR046960">
    <property type="entry name" value="PPR_At4g14850-like_plant"/>
</dbReference>
<protein>
    <recommendedName>
        <fullName evidence="4">DYW domain-containing protein</fullName>
    </recommendedName>
</protein>
<dbReference type="InterPro" id="IPR046848">
    <property type="entry name" value="E_motif"/>
</dbReference>
<dbReference type="PANTHER" id="PTHR47926:SF373">
    <property type="entry name" value="TETRATRICOPEPTIDE-LIKE HELICAL DOMAIN SUPERFAMILY, DYW DOMAIN-CONTAINING PROTEIN"/>
    <property type="match status" value="1"/>
</dbReference>
<dbReference type="PROSITE" id="PS51375">
    <property type="entry name" value="PPR"/>
    <property type="match status" value="4"/>
</dbReference>
<gene>
    <name evidence="5" type="ORF">ZIOFF_019530</name>
</gene>
<keyword evidence="2" id="KW-0677">Repeat</keyword>
<comment type="caution">
    <text evidence="5">The sequence shown here is derived from an EMBL/GenBank/DDBJ whole genome shotgun (WGS) entry which is preliminary data.</text>
</comment>
<dbReference type="InterPro" id="IPR032867">
    <property type="entry name" value="DYW_dom"/>
</dbReference>
<dbReference type="EMBL" id="JACMSC010000005">
    <property type="protein sequence ID" value="KAG6522390.1"/>
    <property type="molecule type" value="Genomic_DNA"/>
</dbReference>
<dbReference type="Pfam" id="PF20431">
    <property type="entry name" value="E_motif"/>
    <property type="match status" value="1"/>
</dbReference>
<proteinExistence type="inferred from homology"/>
<dbReference type="GO" id="GO:0003723">
    <property type="term" value="F:RNA binding"/>
    <property type="evidence" value="ECO:0007669"/>
    <property type="project" value="InterPro"/>
</dbReference>
<evidence type="ECO:0000259" key="4">
    <source>
        <dbReference type="Pfam" id="PF14432"/>
    </source>
</evidence>
<dbReference type="InterPro" id="IPR002885">
    <property type="entry name" value="PPR_rpt"/>
</dbReference>
<accession>A0A8J5LT39</accession>
<dbReference type="AlphaFoldDB" id="A0A8J5LT39"/>
<dbReference type="Pfam" id="PF13041">
    <property type="entry name" value="PPR_2"/>
    <property type="match status" value="3"/>
</dbReference>